<dbReference type="PROSITE" id="PS51873">
    <property type="entry name" value="TRIAD"/>
    <property type="match status" value="1"/>
</dbReference>
<accession>A0A9J6DCP1</accession>
<dbReference type="GO" id="GO:0004842">
    <property type="term" value="F:ubiquitin-protein transferase activity"/>
    <property type="evidence" value="ECO:0007669"/>
    <property type="project" value="TreeGrafter"/>
</dbReference>
<keyword evidence="7" id="KW-0862">Zinc</keyword>
<evidence type="ECO:0000256" key="8">
    <source>
        <dbReference type="PROSITE-ProRule" id="PRU00175"/>
    </source>
</evidence>
<gene>
    <name evidence="12" type="ORF">HPB51_023176</name>
</gene>
<evidence type="ECO:0000256" key="4">
    <source>
        <dbReference type="ARBA" id="ARBA00022737"/>
    </source>
</evidence>
<evidence type="ECO:0008006" key="14">
    <source>
        <dbReference type="Google" id="ProtNLM"/>
    </source>
</evidence>
<dbReference type="AlphaFoldDB" id="A0A9J6DCP1"/>
<evidence type="ECO:0000256" key="1">
    <source>
        <dbReference type="ARBA" id="ARBA00004906"/>
    </source>
</evidence>
<dbReference type="InterPro" id="IPR044066">
    <property type="entry name" value="TRIAD_supradom"/>
</dbReference>
<dbReference type="EMBL" id="JABSTU010000010">
    <property type="protein sequence ID" value="KAH8019893.1"/>
    <property type="molecule type" value="Genomic_DNA"/>
</dbReference>
<proteinExistence type="predicted"/>
<feature type="transmembrane region" description="Helical" evidence="9">
    <location>
        <begin position="388"/>
        <end position="406"/>
    </location>
</feature>
<evidence type="ECO:0000256" key="2">
    <source>
        <dbReference type="ARBA" id="ARBA00022679"/>
    </source>
</evidence>
<sequence>MDPRAVILGRRMTQKSGSRSVTVYCPSFRRTCSKKGTLRGAPVGYTNERAAGASLRKCAINAAAITFARDVDSAPKAAPRSWHGARVREAHAGLAEPGEPHAAMSAAAAAPRSTGHLRLDRNVSQKQNELSAEKRLSHDKVSPLYRCARSKCSGSWCWDGPATEPVRCPQCSALNCLACRAIHEGLSCERYILRVVKAMDSGALEDSKEKKKRLQEQVELYTKDIVVNSAPFTCPVCKSDVATGDGVCLKSCHHSVCRSCVVQAIERSGTVAVKCPYSENNVTCDIDIEDTEVRALLTKEEYEDYLQKGLLEVKVSAKNFFHCKTAECPWWCFIEASVPEVECKVCGTKNCVKCDAIHLGMTCAEYQAWQASMKQLVPVRCENDMDNLMAFMLHVAYMACIIYLIAKCIFP</sequence>
<dbReference type="InterPro" id="IPR013083">
    <property type="entry name" value="Znf_RING/FYVE/PHD"/>
</dbReference>
<dbReference type="InterPro" id="IPR051628">
    <property type="entry name" value="LUBAC_E3_Ligases"/>
</dbReference>
<feature type="domain" description="RING-type" evidence="10">
    <location>
        <begin position="234"/>
        <end position="276"/>
    </location>
</feature>
<dbReference type="SUPFAM" id="SSF57850">
    <property type="entry name" value="RING/U-box"/>
    <property type="match status" value="2"/>
</dbReference>
<evidence type="ECO:0000256" key="3">
    <source>
        <dbReference type="ARBA" id="ARBA00022723"/>
    </source>
</evidence>
<evidence type="ECO:0000256" key="6">
    <source>
        <dbReference type="ARBA" id="ARBA00022786"/>
    </source>
</evidence>
<feature type="domain" description="RING-type" evidence="11">
    <location>
        <begin position="230"/>
        <end position="411"/>
    </location>
</feature>
<dbReference type="VEuPathDB" id="VectorBase:LOC119175455"/>
<comment type="pathway">
    <text evidence="1">Protein modification; protein ubiquitination.</text>
</comment>
<reference evidence="12" key="1">
    <citation type="journal article" date="2020" name="Cell">
        <title>Large-Scale Comparative Analyses of Tick Genomes Elucidate Their Genetic Diversity and Vector Capacities.</title>
        <authorList>
            <consortium name="Tick Genome and Microbiome Consortium (TIGMIC)"/>
            <person name="Jia N."/>
            <person name="Wang J."/>
            <person name="Shi W."/>
            <person name="Du L."/>
            <person name="Sun Y."/>
            <person name="Zhan W."/>
            <person name="Jiang J.F."/>
            <person name="Wang Q."/>
            <person name="Zhang B."/>
            <person name="Ji P."/>
            <person name="Bell-Sakyi L."/>
            <person name="Cui X.M."/>
            <person name="Yuan T.T."/>
            <person name="Jiang B.G."/>
            <person name="Yang W.F."/>
            <person name="Lam T.T."/>
            <person name="Chang Q.C."/>
            <person name="Ding S.J."/>
            <person name="Wang X.J."/>
            <person name="Zhu J.G."/>
            <person name="Ruan X.D."/>
            <person name="Zhao L."/>
            <person name="Wei J.T."/>
            <person name="Ye R.Z."/>
            <person name="Que T.C."/>
            <person name="Du C.H."/>
            <person name="Zhou Y.H."/>
            <person name="Cheng J.X."/>
            <person name="Dai P.F."/>
            <person name="Guo W.B."/>
            <person name="Han X.H."/>
            <person name="Huang E.J."/>
            <person name="Li L.F."/>
            <person name="Wei W."/>
            <person name="Gao Y.C."/>
            <person name="Liu J.Z."/>
            <person name="Shao H.Z."/>
            <person name="Wang X."/>
            <person name="Wang C.C."/>
            <person name="Yang T.C."/>
            <person name="Huo Q.B."/>
            <person name="Li W."/>
            <person name="Chen H.Y."/>
            <person name="Chen S.E."/>
            <person name="Zhou L.G."/>
            <person name="Ni X.B."/>
            <person name="Tian J.H."/>
            <person name="Sheng Y."/>
            <person name="Liu T."/>
            <person name="Pan Y.S."/>
            <person name="Xia L.Y."/>
            <person name="Li J."/>
            <person name="Zhao F."/>
            <person name="Cao W.C."/>
        </authorList>
    </citation>
    <scope>NUCLEOTIDE SEQUENCE</scope>
    <source>
        <strain evidence="12">Rmic-2018</strain>
    </source>
</reference>
<keyword evidence="9" id="KW-0812">Transmembrane</keyword>
<dbReference type="GO" id="GO:0097039">
    <property type="term" value="P:protein linear polyubiquitination"/>
    <property type="evidence" value="ECO:0007669"/>
    <property type="project" value="TreeGrafter"/>
</dbReference>
<keyword evidence="6" id="KW-0833">Ubl conjugation pathway</keyword>
<dbReference type="GO" id="GO:0043161">
    <property type="term" value="P:proteasome-mediated ubiquitin-dependent protein catabolic process"/>
    <property type="evidence" value="ECO:0007669"/>
    <property type="project" value="TreeGrafter"/>
</dbReference>
<dbReference type="PROSITE" id="PS00518">
    <property type="entry name" value="ZF_RING_1"/>
    <property type="match status" value="1"/>
</dbReference>
<keyword evidence="13" id="KW-1185">Reference proteome</keyword>
<evidence type="ECO:0000259" key="11">
    <source>
        <dbReference type="PROSITE" id="PS51873"/>
    </source>
</evidence>
<dbReference type="GO" id="GO:0043130">
    <property type="term" value="F:ubiquitin binding"/>
    <property type="evidence" value="ECO:0007669"/>
    <property type="project" value="TreeGrafter"/>
</dbReference>
<keyword evidence="4" id="KW-0677">Repeat</keyword>
<evidence type="ECO:0000313" key="12">
    <source>
        <dbReference type="EMBL" id="KAH8019893.1"/>
    </source>
</evidence>
<dbReference type="GO" id="GO:0008270">
    <property type="term" value="F:zinc ion binding"/>
    <property type="evidence" value="ECO:0007669"/>
    <property type="project" value="UniProtKB-KW"/>
</dbReference>
<keyword evidence="2" id="KW-0808">Transferase</keyword>
<reference evidence="12" key="2">
    <citation type="submission" date="2021-09" db="EMBL/GenBank/DDBJ databases">
        <authorList>
            <person name="Jia N."/>
            <person name="Wang J."/>
            <person name="Shi W."/>
            <person name="Du L."/>
            <person name="Sun Y."/>
            <person name="Zhan W."/>
            <person name="Jiang J."/>
            <person name="Wang Q."/>
            <person name="Zhang B."/>
            <person name="Ji P."/>
            <person name="Sakyi L.B."/>
            <person name="Cui X."/>
            <person name="Yuan T."/>
            <person name="Jiang B."/>
            <person name="Yang W."/>
            <person name="Lam T.T.-Y."/>
            <person name="Chang Q."/>
            <person name="Ding S."/>
            <person name="Wang X."/>
            <person name="Zhu J."/>
            <person name="Ruan X."/>
            <person name="Zhao L."/>
            <person name="Wei J."/>
            <person name="Que T."/>
            <person name="Du C."/>
            <person name="Cheng J."/>
            <person name="Dai P."/>
            <person name="Han X."/>
            <person name="Huang E."/>
            <person name="Gao Y."/>
            <person name="Liu J."/>
            <person name="Shao H."/>
            <person name="Ye R."/>
            <person name="Li L."/>
            <person name="Wei W."/>
            <person name="Wang X."/>
            <person name="Wang C."/>
            <person name="Huo Q."/>
            <person name="Li W."/>
            <person name="Guo W."/>
            <person name="Chen H."/>
            <person name="Chen S."/>
            <person name="Zhou L."/>
            <person name="Zhou L."/>
            <person name="Ni X."/>
            <person name="Tian J."/>
            <person name="Zhou Y."/>
            <person name="Sheng Y."/>
            <person name="Liu T."/>
            <person name="Pan Y."/>
            <person name="Xia L."/>
            <person name="Li J."/>
            <person name="Zhao F."/>
            <person name="Cao W."/>
        </authorList>
    </citation>
    <scope>NUCLEOTIDE SEQUENCE</scope>
    <source>
        <strain evidence="12">Rmic-2018</strain>
        <tissue evidence="12">Larvae</tissue>
    </source>
</reference>
<keyword evidence="3" id="KW-0479">Metal-binding</keyword>
<evidence type="ECO:0000256" key="5">
    <source>
        <dbReference type="ARBA" id="ARBA00022771"/>
    </source>
</evidence>
<keyword evidence="9" id="KW-0472">Membrane</keyword>
<dbReference type="PROSITE" id="PS50089">
    <property type="entry name" value="ZF_RING_2"/>
    <property type="match status" value="1"/>
</dbReference>
<evidence type="ECO:0000256" key="9">
    <source>
        <dbReference type="SAM" id="Phobius"/>
    </source>
</evidence>
<evidence type="ECO:0000313" key="13">
    <source>
        <dbReference type="Proteomes" id="UP000821866"/>
    </source>
</evidence>
<dbReference type="InterPro" id="IPR017907">
    <property type="entry name" value="Znf_RING_CS"/>
</dbReference>
<dbReference type="Gene3D" id="3.30.40.10">
    <property type="entry name" value="Zinc/RING finger domain, C3HC4 (zinc finger)"/>
    <property type="match status" value="1"/>
</dbReference>
<dbReference type="PANTHER" id="PTHR22770">
    <property type="entry name" value="UBIQUITIN CONJUGATING ENZYME 7 INTERACTING PROTEIN-RELATED"/>
    <property type="match status" value="1"/>
</dbReference>
<keyword evidence="5 8" id="KW-0863">Zinc-finger</keyword>
<comment type="caution">
    <text evidence="12">The sequence shown here is derived from an EMBL/GenBank/DDBJ whole genome shotgun (WGS) entry which is preliminary data.</text>
</comment>
<evidence type="ECO:0000259" key="10">
    <source>
        <dbReference type="PROSITE" id="PS50089"/>
    </source>
</evidence>
<dbReference type="GO" id="GO:0071797">
    <property type="term" value="C:LUBAC complex"/>
    <property type="evidence" value="ECO:0007669"/>
    <property type="project" value="TreeGrafter"/>
</dbReference>
<dbReference type="PANTHER" id="PTHR22770:SF13">
    <property type="entry name" value="RING-TYPE DOMAIN-CONTAINING PROTEIN"/>
    <property type="match status" value="1"/>
</dbReference>
<protein>
    <recommendedName>
        <fullName evidence="14">RanBP-type and C3HC4-type zinc finger-containing protein 1</fullName>
    </recommendedName>
</protein>
<keyword evidence="9" id="KW-1133">Transmembrane helix</keyword>
<dbReference type="FunFam" id="3.30.40.10:FF:000137">
    <property type="entry name" value="RanBP-type and C3HC4-type zinc finger-containing protein 1"/>
    <property type="match status" value="1"/>
</dbReference>
<name>A0A9J6DCP1_RHIMP</name>
<dbReference type="Proteomes" id="UP000821866">
    <property type="component" value="Chromosome 8"/>
</dbReference>
<evidence type="ECO:0000256" key="7">
    <source>
        <dbReference type="ARBA" id="ARBA00022833"/>
    </source>
</evidence>
<organism evidence="12 13">
    <name type="scientific">Rhipicephalus microplus</name>
    <name type="common">Cattle tick</name>
    <name type="synonym">Boophilus microplus</name>
    <dbReference type="NCBI Taxonomy" id="6941"/>
    <lineage>
        <taxon>Eukaryota</taxon>
        <taxon>Metazoa</taxon>
        <taxon>Ecdysozoa</taxon>
        <taxon>Arthropoda</taxon>
        <taxon>Chelicerata</taxon>
        <taxon>Arachnida</taxon>
        <taxon>Acari</taxon>
        <taxon>Parasitiformes</taxon>
        <taxon>Ixodida</taxon>
        <taxon>Ixodoidea</taxon>
        <taxon>Ixodidae</taxon>
        <taxon>Rhipicephalinae</taxon>
        <taxon>Rhipicephalus</taxon>
        <taxon>Boophilus</taxon>
    </lineage>
</organism>
<dbReference type="InterPro" id="IPR001841">
    <property type="entry name" value="Znf_RING"/>
</dbReference>